<organism evidence="2 3">
    <name type="scientific">Romanomermis culicivorax</name>
    <name type="common">Nematode worm</name>
    <dbReference type="NCBI Taxonomy" id="13658"/>
    <lineage>
        <taxon>Eukaryota</taxon>
        <taxon>Metazoa</taxon>
        <taxon>Ecdysozoa</taxon>
        <taxon>Nematoda</taxon>
        <taxon>Enoplea</taxon>
        <taxon>Dorylaimia</taxon>
        <taxon>Mermithida</taxon>
        <taxon>Mermithoidea</taxon>
        <taxon>Mermithidae</taxon>
        <taxon>Romanomermis</taxon>
    </lineage>
</organism>
<keyword evidence="1" id="KW-1133">Transmembrane helix</keyword>
<dbReference type="AlphaFoldDB" id="A0A915L7J9"/>
<keyword evidence="1" id="KW-0472">Membrane</keyword>
<feature type="transmembrane region" description="Helical" evidence="1">
    <location>
        <begin position="45"/>
        <end position="63"/>
    </location>
</feature>
<keyword evidence="1" id="KW-0812">Transmembrane</keyword>
<evidence type="ECO:0000313" key="3">
    <source>
        <dbReference type="WBParaSite" id="nRc.2.0.1.t46448-RA"/>
    </source>
</evidence>
<name>A0A915L7J9_ROMCU</name>
<dbReference type="Proteomes" id="UP000887565">
    <property type="component" value="Unplaced"/>
</dbReference>
<sequence>MISGSSQAIGNTLSGGSQGIEHVITATIQSLMDGLNNLQKGPLQILINLAVIIVVILFLPYLVTINKGKDISKTDWCKCQRISILIIHFLPSSRKQEISSSIPAAMAKFESGIGKLANHLAAI</sequence>
<reference evidence="3" key="1">
    <citation type="submission" date="2022-11" db="UniProtKB">
        <authorList>
            <consortium name="WormBaseParasite"/>
        </authorList>
    </citation>
    <scope>IDENTIFICATION</scope>
</reference>
<accession>A0A915L7J9</accession>
<evidence type="ECO:0000313" key="2">
    <source>
        <dbReference type="Proteomes" id="UP000887565"/>
    </source>
</evidence>
<dbReference type="WBParaSite" id="nRc.2.0.1.t46448-RA">
    <property type="protein sequence ID" value="nRc.2.0.1.t46448-RA"/>
    <property type="gene ID" value="nRc.2.0.1.g46448"/>
</dbReference>
<protein>
    <submittedName>
        <fullName evidence="3">Uncharacterized protein</fullName>
    </submittedName>
</protein>
<keyword evidence="2" id="KW-1185">Reference proteome</keyword>
<evidence type="ECO:0000256" key="1">
    <source>
        <dbReference type="SAM" id="Phobius"/>
    </source>
</evidence>
<proteinExistence type="predicted"/>